<dbReference type="OrthoDB" id="9988443at2759"/>
<comment type="caution">
    <text evidence="1">The sequence shown here is derived from an EMBL/GenBank/DDBJ whole genome shotgun (WGS) entry which is preliminary data.</text>
</comment>
<reference evidence="1" key="1">
    <citation type="submission" date="2021-02" db="EMBL/GenBank/DDBJ databases">
        <authorList>
            <person name="Nowell W R."/>
        </authorList>
    </citation>
    <scope>NUCLEOTIDE SEQUENCE</scope>
    <source>
        <strain evidence="1">Ploen Becks lab</strain>
    </source>
</reference>
<dbReference type="AlphaFoldDB" id="A0A813SU82"/>
<accession>A0A813SU82</accession>
<sequence>MDDLVDNLNKLSIDRGFITQSQKDHPLLSLNGYFYRIILYSKSEPTRKLLKLAQVIAFIPPSDVKCKFNEVKNSIDNTQEQYEDIMSIFRYLEEIWVGFDREVLVGRGKNRKPKIVHTNPMFDIDPWNVNSRIHENLPRSYSSISFKEFYNNLSVILEY</sequence>
<protein>
    <submittedName>
        <fullName evidence="1">Uncharacterized protein</fullName>
    </submittedName>
</protein>
<gene>
    <name evidence="1" type="ORF">OXX778_LOCUS6416</name>
</gene>
<keyword evidence="2" id="KW-1185">Reference proteome</keyword>
<dbReference type="Proteomes" id="UP000663879">
    <property type="component" value="Unassembled WGS sequence"/>
</dbReference>
<organism evidence="1 2">
    <name type="scientific">Brachionus calyciflorus</name>
    <dbReference type="NCBI Taxonomy" id="104777"/>
    <lineage>
        <taxon>Eukaryota</taxon>
        <taxon>Metazoa</taxon>
        <taxon>Spiralia</taxon>
        <taxon>Gnathifera</taxon>
        <taxon>Rotifera</taxon>
        <taxon>Eurotatoria</taxon>
        <taxon>Monogononta</taxon>
        <taxon>Pseudotrocha</taxon>
        <taxon>Ploima</taxon>
        <taxon>Brachionidae</taxon>
        <taxon>Brachionus</taxon>
    </lineage>
</organism>
<dbReference type="EMBL" id="CAJNOC010000758">
    <property type="protein sequence ID" value="CAF0799967.1"/>
    <property type="molecule type" value="Genomic_DNA"/>
</dbReference>
<name>A0A813SU82_9BILA</name>
<proteinExistence type="predicted"/>
<evidence type="ECO:0000313" key="2">
    <source>
        <dbReference type="Proteomes" id="UP000663879"/>
    </source>
</evidence>
<evidence type="ECO:0000313" key="1">
    <source>
        <dbReference type="EMBL" id="CAF0799967.1"/>
    </source>
</evidence>